<keyword evidence="1" id="KW-0812">Transmembrane</keyword>
<name>A0A6M5Z2N6_9BACT</name>
<dbReference type="KEGG" id="ftj:FTUN_7064"/>
<feature type="chain" id="PRO_5026670321" evidence="2">
    <location>
        <begin position="19"/>
        <end position="350"/>
    </location>
</feature>
<keyword evidence="1" id="KW-0472">Membrane</keyword>
<feature type="signal peptide" evidence="2">
    <location>
        <begin position="1"/>
        <end position="18"/>
    </location>
</feature>
<gene>
    <name evidence="3" type="ORF">FTUN_7064</name>
</gene>
<sequence length="350" mass="38292">MRPLLILVAALAPSAVLAQQVPAEANRAWESYAREMRKVSVRIRTESTHRDRGKVISSGVRDQIVRATPRGLIIEQSDSSGEPRNPEKQYWKLEVVNQKYEFTGSRAAGSTAWSLTGVTRPDVLKAMPGGGITTRDAIEADSNLVGLAVDRVLIDRLLTHRSCRVDSSQRIVRNGQNRYEVNFAIDVEKKIAKSRDLVGGTVVLDPSNHWLLDASELRLKNGNEGISTVRTTYKYTPGETGLPVPAEVEFKLTTDDGSYVAEGKSTFEWLGPTKLNDADFTLRAFGFPEHLTDIGTALAGAAGDTLQTQTDPSEGGNGPWYVPVFFSAIGLVVVGLILRYAIIRRGANRT</sequence>
<dbReference type="Proteomes" id="UP000503447">
    <property type="component" value="Chromosome"/>
</dbReference>
<evidence type="ECO:0000313" key="3">
    <source>
        <dbReference type="EMBL" id="QJW99452.1"/>
    </source>
</evidence>
<dbReference type="AlphaFoldDB" id="A0A6M5Z2N6"/>
<evidence type="ECO:0000313" key="4">
    <source>
        <dbReference type="Proteomes" id="UP000503447"/>
    </source>
</evidence>
<accession>A0A6M5Z2N6</accession>
<organism evidence="3 4">
    <name type="scientific">Frigoriglobus tundricola</name>
    <dbReference type="NCBI Taxonomy" id="2774151"/>
    <lineage>
        <taxon>Bacteria</taxon>
        <taxon>Pseudomonadati</taxon>
        <taxon>Planctomycetota</taxon>
        <taxon>Planctomycetia</taxon>
        <taxon>Gemmatales</taxon>
        <taxon>Gemmataceae</taxon>
        <taxon>Frigoriglobus</taxon>
    </lineage>
</organism>
<dbReference type="RefSeq" id="WP_171474415.1">
    <property type="nucleotide sequence ID" value="NZ_CP053452.2"/>
</dbReference>
<keyword evidence="2" id="KW-0732">Signal</keyword>
<protein>
    <submittedName>
        <fullName evidence="3">Uncharacterized protein</fullName>
    </submittedName>
</protein>
<keyword evidence="4" id="KW-1185">Reference proteome</keyword>
<evidence type="ECO:0000256" key="1">
    <source>
        <dbReference type="SAM" id="Phobius"/>
    </source>
</evidence>
<evidence type="ECO:0000256" key="2">
    <source>
        <dbReference type="SAM" id="SignalP"/>
    </source>
</evidence>
<keyword evidence="1" id="KW-1133">Transmembrane helix</keyword>
<proteinExistence type="predicted"/>
<dbReference type="EMBL" id="CP053452">
    <property type="protein sequence ID" value="QJW99452.1"/>
    <property type="molecule type" value="Genomic_DNA"/>
</dbReference>
<feature type="transmembrane region" description="Helical" evidence="1">
    <location>
        <begin position="320"/>
        <end position="342"/>
    </location>
</feature>
<reference evidence="4" key="1">
    <citation type="submission" date="2020-05" db="EMBL/GenBank/DDBJ databases">
        <title>Frigoriglobus tundricola gen. nov., sp. nov., a psychrotolerant cellulolytic planctomycete of the family Gemmataceae with two divergent copies of 16S rRNA gene.</title>
        <authorList>
            <person name="Kulichevskaya I.S."/>
            <person name="Ivanova A.A."/>
            <person name="Naumoff D.G."/>
            <person name="Beletsky A.V."/>
            <person name="Rijpstra W.I.C."/>
            <person name="Sinninghe Damste J.S."/>
            <person name="Mardanov A.V."/>
            <person name="Ravin N.V."/>
            <person name="Dedysh S.N."/>
        </authorList>
    </citation>
    <scope>NUCLEOTIDE SEQUENCE [LARGE SCALE GENOMIC DNA]</scope>
    <source>
        <strain evidence="4">PL17</strain>
    </source>
</reference>